<keyword evidence="2" id="KW-0436">Ligase</keyword>
<dbReference type="Proteomes" id="UP001413721">
    <property type="component" value="Unassembled WGS sequence"/>
</dbReference>
<reference evidence="5 6" key="1">
    <citation type="submission" date="2024-03" db="EMBL/GenBank/DDBJ databases">
        <title>High-quality draft genome sequencing of Tistrella sp. BH-R2-4.</title>
        <authorList>
            <person name="Dong C."/>
        </authorList>
    </citation>
    <scope>NUCLEOTIDE SEQUENCE [LARGE SCALE GENOMIC DNA]</scope>
    <source>
        <strain evidence="5 6">BH-R2-4</strain>
    </source>
</reference>
<accession>A0ABU9YL57</accession>
<dbReference type="Pfam" id="PF13193">
    <property type="entry name" value="AMP-binding_C"/>
    <property type="match status" value="1"/>
</dbReference>
<evidence type="ECO:0000256" key="2">
    <source>
        <dbReference type="ARBA" id="ARBA00022598"/>
    </source>
</evidence>
<dbReference type="RefSeq" id="WP_345933104.1">
    <property type="nucleotide sequence ID" value="NZ_JBBKTV010000004.1"/>
</dbReference>
<dbReference type="SUPFAM" id="SSF56801">
    <property type="entry name" value="Acetyl-CoA synthetase-like"/>
    <property type="match status" value="1"/>
</dbReference>
<comment type="caution">
    <text evidence="5">The sequence shown here is derived from an EMBL/GenBank/DDBJ whole genome shotgun (WGS) entry which is preliminary data.</text>
</comment>
<dbReference type="PANTHER" id="PTHR43201">
    <property type="entry name" value="ACYL-COA SYNTHETASE"/>
    <property type="match status" value="1"/>
</dbReference>
<dbReference type="Pfam" id="PF00501">
    <property type="entry name" value="AMP-binding"/>
    <property type="match status" value="1"/>
</dbReference>
<dbReference type="EMBL" id="JBBKTW010000005">
    <property type="protein sequence ID" value="MEN2989544.1"/>
    <property type="molecule type" value="Genomic_DNA"/>
</dbReference>
<keyword evidence="6" id="KW-1185">Reference proteome</keyword>
<evidence type="ECO:0000259" key="4">
    <source>
        <dbReference type="Pfam" id="PF13193"/>
    </source>
</evidence>
<feature type="domain" description="AMP-binding enzyme C-terminal" evidence="4">
    <location>
        <begin position="432"/>
        <end position="507"/>
    </location>
</feature>
<dbReference type="PANTHER" id="PTHR43201:SF5">
    <property type="entry name" value="MEDIUM-CHAIN ACYL-COA LIGASE ACSF2, MITOCHONDRIAL"/>
    <property type="match status" value="1"/>
</dbReference>
<comment type="similarity">
    <text evidence="1">Belongs to the ATP-dependent AMP-binding enzyme family.</text>
</comment>
<evidence type="ECO:0000256" key="1">
    <source>
        <dbReference type="ARBA" id="ARBA00006432"/>
    </source>
</evidence>
<dbReference type="Gene3D" id="3.40.50.12780">
    <property type="entry name" value="N-terminal domain of ligase-like"/>
    <property type="match status" value="1"/>
</dbReference>
<proteinExistence type="inferred from homology"/>
<sequence length="524" mass="56390">MPATVIARPVVDRILAHAETSPDALALVATASAGVEVSRSYGALRADILRFADGLRRRGVARGDRIGIFADNENACQAIVAILAANLLGAVFVPLNARYTARELLDAARRAACSVILAADRLAPTVNRVRGDLPALREIILMENGNGAADFKSILNLGAPDADGWPQLAPDDISEIMFTSGTTAAPKAAIVTHGRTAAAAHIYRTMLDLRPEDRLQSFFPIFTTASTKCVILPILSAGGAAIIDAGMSIPDSLARMKTYGSTIYYGVPAFYIFLLEHMRVQPERPPALRLFIYGGAAMPLTPIRQLAEFFPEVGLAQTFGSTETGATGTILYPRYTLSKMGSVGRAGPYTAVKLVADDGTEVADGVQGEFAVRSAAVFAGYLDDPATSRATLKDGWVLMGDIGYRDADGFFHHTDRKKDIIIRGGHNIGSMEVEDVIYKFPDIEEAAAVAVPHPKLGEDVFVFVVMKDGRTLDTSALLAYCRDMLADYKVPRHVVAIPSMPRNPMGKILKTELRVTAREWLGLE</sequence>
<evidence type="ECO:0000313" key="5">
    <source>
        <dbReference type="EMBL" id="MEN2989544.1"/>
    </source>
</evidence>
<name>A0ABU9YL57_9PROT</name>
<gene>
    <name evidence="5" type="ORF">WG926_14605</name>
</gene>
<dbReference type="InterPro" id="IPR025110">
    <property type="entry name" value="AMP-bd_C"/>
</dbReference>
<protein>
    <submittedName>
        <fullName evidence="5">Class I adenylate-forming enzyme family protein</fullName>
    </submittedName>
</protein>
<dbReference type="InterPro" id="IPR000873">
    <property type="entry name" value="AMP-dep_synth/lig_dom"/>
</dbReference>
<organism evidence="5 6">
    <name type="scientific">Tistrella arctica</name>
    <dbReference type="NCBI Taxonomy" id="3133430"/>
    <lineage>
        <taxon>Bacteria</taxon>
        <taxon>Pseudomonadati</taxon>
        <taxon>Pseudomonadota</taxon>
        <taxon>Alphaproteobacteria</taxon>
        <taxon>Geminicoccales</taxon>
        <taxon>Geminicoccaceae</taxon>
        <taxon>Tistrella</taxon>
    </lineage>
</organism>
<dbReference type="InterPro" id="IPR042099">
    <property type="entry name" value="ANL_N_sf"/>
</dbReference>
<feature type="domain" description="AMP-dependent synthetase/ligase" evidence="3">
    <location>
        <begin position="17"/>
        <end position="382"/>
    </location>
</feature>
<dbReference type="InterPro" id="IPR045851">
    <property type="entry name" value="AMP-bd_C_sf"/>
</dbReference>
<evidence type="ECO:0000313" key="6">
    <source>
        <dbReference type="Proteomes" id="UP001413721"/>
    </source>
</evidence>
<evidence type="ECO:0000259" key="3">
    <source>
        <dbReference type="Pfam" id="PF00501"/>
    </source>
</evidence>
<dbReference type="Gene3D" id="3.30.300.30">
    <property type="match status" value="1"/>
</dbReference>